<accession>A0A2K9H9N4</accession>
<evidence type="ECO:0000313" key="2">
    <source>
        <dbReference type="Proteomes" id="UP000198427"/>
    </source>
</evidence>
<reference evidence="1 2" key="1">
    <citation type="submission" date="2017-06" db="EMBL/GenBank/DDBJ databases">
        <authorList>
            <person name="Varghese N."/>
            <person name="Submissions S."/>
        </authorList>
    </citation>
    <scope>NUCLEOTIDE SEQUENCE [LARGE SCALE GENOMIC DNA]</scope>
    <source>
        <strain evidence="1 2">DSM 26989</strain>
    </source>
</reference>
<keyword evidence="2" id="KW-1185">Reference proteome</keyword>
<name>A0A2K9H9N4_9BACT</name>
<dbReference type="Proteomes" id="UP000198427">
    <property type="component" value="Unassembled WGS sequence"/>
</dbReference>
<dbReference type="AlphaFoldDB" id="A0A2K9H9N4"/>
<proteinExistence type="predicted"/>
<organism evidence="1 2">
    <name type="scientific">Prevotella jejuni</name>
    <dbReference type="NCBI Taxonomy" id="1177574"/>
    <lineage>
        <taxon>Bacteria</taxon>
        <taxon>Pseudomonadati</taxon>
        <taxon>Bacteroidota</taxon>
        <taxon>Bacteroidia</taxon>
        <taxon>Bacteroidales</taxon>
        <taxon>Prevotellaceae</taxon>
        <taxon>Prevotella</taxon>
    </lineage>
</organism>
<dbReference type="KEGG" id="pje:CRM71_08260"/>
<protein>
    <submittedName>
        <fullName evidence="1">Uncharacterized protein</fullName>
    </submittedName>
</protein>
<gene>
    <name evidence="1" type="ORF">SAMN06265364_1435</name>
</gene>
<dbReference type="EMBL" id="FZNZ01000043">
    <property type="protein sequence ID" value="SNS11107.1"/>
    <property type="molecule type" value="Genomic_DNA"/>
</dbReference>
<evidence type="ECO:0000313" key="1">
    <source>
        <dbReference type="EMBL" id="SNS11107.1"/>
    </source>
</evidence>
<sequence>MGKLKILELSEAEHLELERGFRLYEKHCFRMHCNVAFLKVGGLSATRTNAQTRMSFVSVNIWVKWYKEEDLTSLKTSPDCERFIVFSTRTRENRYKKFTITERMTADKIFYFLDYFPFCISKDILLFLIMLLCIATDITAYLLLQICRLILITYL</sequence>
<comment type="caution">
    <text evidence="1">The sequence shown here is derived from an EMBL/GenBank/DDBJ whole genome shotgun (WGS) entry which is preliminary data.</text>
</comment>